<reference evidence="2 3" key="1">
    <citation type="submission" date="2019-05" db="EMBL/GenBank/DDBJ databases">
        <title>Mikania micrantha, genome provides insights into the molecular mechanism of rapid growth.</title>
        <authorList>
            <person name="Liu B."/>
        </authorList>
    </citation>
    <scope>NUCLEOTIDE SEQUENCE [LARGE SCALE GENOMIC DNA]</scope>
    <source>
        <strain evidence="2">NLD-2019</strain>
        <tissue evidence="2">Leaf</tissue>
    </source>
</reference>
<feature type="compositionally biased region" description="Low complexity" evidence="1">
    <location>
        <begin position="87"/>
        <end position="104"/>
    </location>
</feature>
<sequence length="143" mass="15557">MWEQQPNNRCNNTTTPTENRLAQAHLADVDPLEPTQLANAVQALLIEPDDDQWYLDTGASSHVTYDTVPTPKPPATENVNQPPEPLLPINTTPLTPGPTSTGLTHAPTQNSPKPVSTIVPPPPHPISTHSMQTRSKSEIVKPR</sequence>
<gene>
    <name evidence="2" type="ORF">E3N88_23109</name>
</gene>
<dbReference type="EMBL" id="SZYD01000012">
    <property type="protein sequence ID" value="KAD4585508.1"/>
    <property type="molecule type" value="Genomic_DNA"/>
</dbReference>
<proteinExistence type="predicted"/>
<evidence type="ECO:0000313" key="2">
    <source>
        <dbReference type="EMBL" id="KAD4585508.1"/>
    </source>
</evidence>
<dbReference type="Proteomes" id="UP000326396">
    <property type="component" value="Linkage Group LG2"/>
</dbReference>
<name>A0A5N6NF15_9ASTR</name>
<dbReference type="OrthoDB" id="1937754at2759"/>
<organism evidence="2 3">
    <name type="scientific">Mikania micrantha</name>
    <name type="common">bitter vine</name>
    <dbReference type="NCBI Taxonomy" id="192012"/>
    <lineage>
        <taxon>Eukaryota</taxon>
        <taxon>Viridiplantae</taxon>
        <taxon>Streptophyta</taxon>
        <taxon>Embryophyta</taxon>
        <taxon>Tracheophyta</taxon>
        <taxon>Spermatophyta</taxon>
        <taxon>Magnoliopsida</taxon>
        <taxon>eudicotyledons</taxon>
        <taxon>Gunneridae</taxon>
        <taxon>Pentapetalae</taxon>
        <taxon>asterids</taxon>
        <taxon>campanulids</taxon>
        <taxon>Asterales</taxon>
        <taxon>Asteraceae</taxon>
        <taxon>Asteroideae</taxon>
        <taxon>Heliantheae alliance</taxon>
        <taxon>Eupatorieae</taxon>
        <taxon>Mikania</taxon>
    </lineage>
</organism>
<accession>A0A5N6NF15</accession>
<comment type="caution">
    <text evidence="2">The sequence shown here is derived from an EMBL/GenBank/DDBJ whole genome shotgun (WGS) entry which is preliminary data.</text>
</comment>
<feature type="region of interest" description="Disordered" evidence="1">
    <location>
        <begin position="53"/>
        <end position="143"/>
    </location>
</feature>
<feature type="compositionally biased region" description="Low complexity" evidence="1">
    <location>
        <begin position="1"/>
        <end position="20"/>
    </location>
</feature>
<keyword evidence="3" id="KW-1185">Reference proteome</keyword>
<feature type="region of interest" description="Disordered" evidence="1">
    <location>
        <begin position="1"/>
        <end position="25"/>
    </location>
</feature>
<evidence type="ECO:0000313" key="3">
    <source>
        <dbReference type="Proteomes" id="UP000326396"/>
    </source>
</evidence>
<protein>
    <submittedName>
        <fullName evidence="2">Uncharacterized protein</fullName>
    </submittedName>
</protein>
<evidence type="ECO:0000256" key="1">
    <source>
        <dbReference type="SAM" id="MobiDB-lite"/>
    </source>
</evidence>
<dbReference type="AlphaFoldDB" id="A0A5N6NF15"/>